<reference evidence="1" key="1">
    <citation type="submission" date="2017-05" db="UniProtKB">
        <authorList>
            <consortium name="EnsemblMetazoa"/>
        </authorList>
    </citation>
    <scope>IDENTIFICATION</scope>
</reference>
<dbReference type="AlphaFoldDB" id="A0A1X7UXY2"/>
<dbReference type="EnsemblMetazoa" id="Aqu2.1.32840_001">
    <property type="protein sequence ID" value="Aqu2.1.32840_001"/>
    <property type="gene ID" value="Aqu2.1.32840"/>
</dbReference>
<organism evidence="1">
    <name type="scientific">Amphimedon queenslandica</name>
    <name type="common">Sponge</name>
    <dbReference type="NCBI Taxonomy" id="400682"/>
    <lineage>
        <taxon>Eukaryota</taxon>
        <taxon>Metazoa</taxon>
        <taxon>Porifera</taxon>
        <taxon>Demospongiae</taxon>
        <taxon>Heteroscleromorpha</taxon>
        <taxon>Haplosclerida</taxon>
        <taxon>Niphatidae</taxon>
        <taxon>Amphimedon</taxon>
    </lineage>
</organism>
<protein>
    <submittedName>
        <fullName evidence="1">Uncharacterized protein</fullName>
    </submittedName>
</protein>
<dbReference type="InParanoid" id="A0A1X7UXY2"/>
<sequence length="148" mass="16893">MSNELRRKTRNVYKFPKMPCTRSPKVDQVIKSLASNLPNRPTELARLQAFVLHSMAPLSALMDMISHEADGVSIDDIKIATSTATELIGNMSAQISHLRREKLMQFINKRKGFDREDGEYELHFVKHVPVNSRIKVSGRMSYKLVHSL</sequence>
<accession>A0A1X7UXY2</accession>
<name>A0A1X7UXY2_AMPQE</name>
<evidence type="ECO:0000313" key="1">
    <source>
        <dbReference type="EnsemblMetazoa" id="Aqu2.1.32840_001"/>
    </source>
</evidence>
<proteinExistence type="predicted"/>